<dbReference type="GO" id="GO:0008270">
    <property type="term" value="F:zinc ion binding"/>
    <property type="evidence" value="ECO:0007669"/>
    <property type="project" value="InterPro"/>
</dbReference>
<dbReference type="VEuPathDB" id="VectorBase:HLOH_061584"/>
<evidence type="ECO:0000313" key="4">
    <source>
        <dbReference type="Proteomes" id="UP000821853"/>
    </source>
</evidence>
<dbReference type="PANTHER" id="PTHR45823">
    <property type="entry name" value="T-SNARE COILED-COIL HOMOLOGY DOMAIN-CONTAINING PROTEIN"/>
    <property type="match status" value="1"/>
</dbReference>
<proteinExistence type="predicted"/>
<comment type="caution">
    <text evidence="3">The sequence shown here is derived from an EMBL/GenBank/DDBJ whole genome shotgun (WGS) entry which is preliminary data.</text>
</comment>
<dbReference type="OrthoDB" id="8300685at2759"/>
<dbReference type="EMBL" id="JABSTR010000006">
    <property type="protein sequence ID" value="KAH9372457.1"/>
    <property type="molecule type" value="Genomic_DNA"/>
</dbReference>
<evidence type="ECO:0000256" key="1">
    <source>
        <dbReference type="SAM" id="MobiDB-lite"/>
    </source>
</evidence>
<protein>
    <recommendedName>
        <fullName evidence="2">CCHC-type domain-containing protein</fullName>
    </recommendedName>
</protein>
<evidence type="ECO:0000313" key="3">
    <source>
        <dbReference type="EMBL" id="KAH9372457.1"/>
    </source>
</evidence>
<name>A0A9J6GCD9_HAELO</name>
<dbReference type="Proteomes" id="UP000821853">
    <property type="component" value="Chromosome 4"/>
</dbReference>
<reference evidence="3 4" key="1">
    <citation type="journal article" date="2020" name="Cell">
        <title>Large-Scale Comparative Analyses of Tick Genomes Elucidate Their Genetic Diversity and Vector Capacities.</title>
        <authorList>
            <consortium name="Tick Genome and Microbiome Consortium (TIGMIC)"/>
            <person name="Jia N."/>
            <person name="Wang J."/>
            <person name="Shi W."/>
            <person name="Du L."/>
            <person name="Sun Y."/>
            <person name="Zhan W."/>
            <person name="Jiang J.F."/>
            <person name="Wang Q."/>
            <person name="Zhang B."/>
            <person name="Ji P."/>
            <person name="Bell-Sakyi L."/>
            <person name="Cui X.M."/>
            <person name="Yuan T.T."/>
            <person name="Jiang B.G."/>
            <person name="Yang W.F."/>
            <person name="Lam T.T."/>
            <person name="Chang Q.C."/>
            <person name="Ding S.J."/>
            <person name="Wang X.J."/>
            <person name="Zhu J.G."/>
            <person name="Ruan X.D."/>
            <person name="Zhao L."/>
            <person name="Wei J.T."/>
            <person name="Ye R.Z."/>
            <person name="Que T.C."/>
            <person name="Du C.H."/>
            <person name="Zhou Y.H."/>
            <person name="Cheng J.X."/>
            <person name="Dai P.F."/>
            <person name="Guo W.B."/>
            <person name="Han X.H."/>
            <person name="Huang E.J."/>
            <person name="Li L.F."/>
            <person name="Wei W."/>
            <person name="Gao Y.C."/>
            <person name="Liu J.Z."/>
            <person name="Shao H.Z."/>
            <person name="Wang X."/>
            <person name="Wang C.C."/>
            <person name="Yang T.C."/>
            <person name="Huo Q.B."/>
            <person name="Li W."/>
            <person name="Chen H.Y."/>
            <person name="Chen S.E."/>
            <person name="Zhou L.G."/>
            <person name="Ni X.B."/>
            <person name="Tian J.H."/>
            <person name="Sheng Y."/>
            <person name="Liu T."/>
            <person name="Pan Y.S."/>
            <person name="Xia L.Y."/>
            <person name="Li J."/>
            <person name="Zhao F."/>
            <person name="Cao W.C."/>
        </authorList>
    </citation>
    <scope>NUCLEOTIDE SEQUENCE [LARGE SCALE GENOMIC DNA]</scope>
    <source>
        <strain evidence="3">HaeL-2018</strain>
    </source>
</reference>
<dbReference type="PANTHER" id="PTHR45823:SF1">
    <property type="entry name" value="T-SNARE COILED-COIL HOMOLOGY DOMAIN-CONTAINING PROTEIN"/>
    <property type="match status" value="1"/>
</dbReference>
<dbReference type="InterPro" id="IPR001878">
    <property type="entry name" value="Znf_CCHC"/>
</dbReference>
<organism evidence="3 4">
    <name type="scientific">Haemaphysalis longicornis</name>
    <name type="common">Bush tick</name>
    <dbReference type="NCBI Taxonomy" id="44386"/>
    <lineage>
        <taxon>Eukaryota</taxon>
        <taxon>Metazoa</taxon>
        <taxon>Ecdysozoa</taxon>
        <taxon>Arthropoda</taxon>
        <taxon>Chelicerata</taxon>
        <taxon>Arachnida</taxon>
        <taxon>Acari</taxon>
        <taxon>Parasitiformes</taxon>
        <taxon>Ixodida</taxon>
        <taxon>Ixodoidea</taxon>
        <taxon>Ixodidae</taxon>
        <taxon>Haemaphysalinae</taxon>
        <taxon>Haemaphysalis</taxon>
    </lineage>
</organism>
<dbReference type="AlphaFoldDB" id="A0A9J6GCD9"/>
<feature type="domain" description="CCHC-type" evidence="2">
    <location>
        <begin position="246"/>
        <end position="259"/>
    </location>
</feature>
<dbReference type="GO" id="GO:0003676">
    <property type="term" value="F:nucleic acid binding"/>
    <property type="evidence" value="ECO:0007669"/>
    <property type="project" value="InterPro"/>
</dbReference>
<dbReference type="OMA" id="KFEAMEN"/>
<feature type="region of interest" description="Disordered" evidence="1">
    <location>
        <begin position="263"/>
        <end position="284"/>
    </location>
</feature>
<sequence length="284" mass="31090">MTAWIADANGRIADLSNRMTVVEPSCRPVFPDLNAPFVPSTFVVPPLATQHQCFQLRPPVFDGFTSWAAFRLQFESVAVASGWSLTDQASVLVAQLRPPASYVLEYLPQHTRHDYPSLMRAMNDRFGAARFQQTHFAELKRVRQQGVTLEDLANHVERLTHKALAGSPNATKDLIGTGAFVDALESPNVQRFVRLAQPMIVRAPLGLALEASAVESPAAQQVESSSSTSNFRLPYGGFRQRPLRLGCYLCGAPGHYARDLDRRAGSLSSRTGNASAGRRGMEPA</sequence>
<dbReference type="Pfam" id="PF00098">
    <property type="entry name" value="zf-CCHC"/>
    <property type="match status" value="1"/>
</dbReference>
<keyword evidence="4" id="KW-1185">Reference proteome</keyword>
<gene>
    <name evidence="3" type="ORF">HPB48_011307</name>
</gene>
<accession>A0A9J6GCD9</accession>
<evidence type="ECO:0000259" key="2">
    <source>
        <dbReference type="Pfam" id="PF00098"/>
    </source>
</evidence>